<gene>
    <name evidence="2" type="ORF">NE646_12650</name>
</gene>
<dbReference type="Pfam" id="PF02627">
    <property type="entry name" value="CMD"/>
    <property type="match status" value="1"/>
</dbReference>
<reference evidence="2" key="1">
    <citation type="submission" date="2022-06" db="EMBL/GenBank/DDBJ databases">
        <title>Isolation of gut microbiota from human fecal samples.</title>
        <authorList>
            <person name="Pamer E.G."/>
            <person name="Barat B."/>
            <person name="Waligurski E."/>
            <person name="Medina S."/>
            <person name="Paddock L."/>
            <person name="Mostad J."/>
        </authorList>
    </citation>
    <scope>NUCLEOTIDE SEQUENCE</scope>
    <source>
        <strain evidence="2">DFI.7.96</strain>
    </source>
</reference>
<name>A0AAW5KGJ4_9FIRM</name>
<evidence type="ECO:0000259" key="1">
    <source>
        <dbReference type="Pfam" id="PF02627"/>
    </source>
</evidence>
<feature type="domain" description="Carboxymuconolactone decarboxylase-like" evidence="1">
    <location>
        <begin position="65"/>
        <end position="137"/>
    </location>
</feature>
<proteinExistence type="predicted"/>
<dbReference type="RefSeq" id="WP_256136719.1">
    <property type="nucleotide sequence ID" value="NZ_JANGAB010000010.1"/>
</dbReference>
<dbReference type="GO" id="GO:0051920">
    <property type="term" value="F:peroxiredoxin activity"/>
    <property type="evidence" value="ECO:0007669"/>
    <property type="project" value="InterPro"/>
</dbReference>
<dbReference type="PANTHER" id="PTHR33570">
    <property type="entry name" value="4-CARBOXYMUCONOLACTONE DECARBOXYLASE FAMILY PROTEIN"/>
    <property type="match status" value="1"/>
</dbReference>
<sequence>MGGPSLCAYNGALFKEGIPLPLPGQSTTAAETRREAGTQAQVDIFGEGMADFWRSGPEESRHIDRWLAANCFGDYCTRTGPDLRQRELIAFRFLAAQGGCEPQPKSHIAATLRLGTGQRALTAAPSTTLPYIGYPAA</sequence>
<dbReference type="InterPro" id="IPR003779">
    <property type="entry name" value="CMD-like"/>
</dbReference>
<dbReference type="EMBL" id="JANGAB010000010">
    <property type="protein sequence ID" value="MCQ4950506.1"/>
    <property type="molecule type" value="Genomic_DNA"/>
</dbReference>
<dbReference type="PANTHER" id="PTHR33570:SF2">
    <property type="entry name" value="CARBOXYMUCONOLACTONE DECARBOXYLASE-LIKE DOMAIN-CONTAINING PROTEIN"/>
    <property type="match status" value="1"/>
</dbReference>
<organism evidence="2 3">
    <name type="scientific">Bittarella massiliensis</name>
    <name type="common">ex Durand et al. 2017</name>
    <dbReference type="NCBI Taxonomy" id="1720313"/>
    <lineage>
        <taxon>Bacteria</taxon>
        <taxon>Bacillati</taxon>
        <taxon>Bacillota</taxon>
        <taxon>Clostridia</taxon>
        <taxon>Eubacteriales</taxon>
        <taxon>Oscillospiraceae</taxon>
        <taxon>Bittarella (ex Durand et al. 2017)</taxon>
    </lineage>
</organism>
<evidence type="ECO:0000313" key="2">
    <source>
        <dbReference type="EMBL" id="MCQ4950506.1"/>
    </source>
</evidence>
<comment type="caution">
    <text evidence="2">The sequence shown here is derived from an EMBL/GenBank/DDBJ whole genome shotgun (WGS) entry which is preliminary data.</text>
</comment>
<dbReference type="AlphaFoldDB" id="A0AAW5KGJ4"/>
<dbReference type="SUPFAM" id="SSF69118">
    <property type="entry name" value="AhpD-like"/>
    <property type="match status" value="1"/>
</dbReference>
<accession>A0AAW5KGJ4</accession>
<dbReference type="Proteomes" id="UP001205063">
    <property type="component" value="Unassembled WGS sequence"/>
</dbReference>
<protein>
    <submittedName>
        <fullName evidence="2">Carboxymuconolactone decarboxylase family protein</fullName>
    </submittedName>
</protein>
<dbReference type="InterPro" id="IPR052512">
    <property type="entry name" value="4CMD/NDH-1_regulator"/>
</dbReference>
<evidence type="ECO:0000313" key="3">
    <source>
        <dbReference type="Proteomes" id="UP001205063"/>
    </source>
</evidence>
<dbReference type="Gene3D" id="1.20.1290.10">
    <property type="entry name" value="AhpD-like"/>
    <property type="match status" value="1"/>
</dbReference>
<dbReference type="InterPro" id="IPR029032">
    <property type="entry name" value="AhpD-like"/>
</dbReference>